<proteinExistence type="predicted"/>
<name>A0ABQ0J4R8_9VIBR</name>
<comment type="caution">
    <text evidence="1">The sequence shown here is derived from an EMBL/GenBank/DDBJ whole genome shotgun (WGS) entry which is preliminary data.</text>
</comment>
<evidence type="ECO:0000313" key="2">
    <source>
        <dbReference type="Proteomes" id="UP000029223"/>
    </source>
</evidence>
<organism evidence="1 2">
    <name type="scientific">Vibrio variabilis</name>
    <dbReference type="NCBI Taxonomy" id="990271"/>
    <lineage>
        <taxon>Bacteria</taxon>
        <taxon>Pseudomonadati</taxon>
        <taxon>Pseudomonadota</taxon>
        <taxon>Gammaproteobacteria</taxon>
        <taxon>Vibrionales</taxon>
        <taxon>Vibrionaceae</taxon>
        <taxon>Vibrio</taxon>
    </lineage>
</organism>
<reference evidence="2" key="2">
    <citation type="submission" date="2014-09" db="EMBL/GenBank/DDBJ databases">
        <authorList>
            <consortium name="NBRP consortium"/>
            <person name="Sawabe T."/>
            <person name="Meirelles P."/>
            <person name="Nakanishi M."/>
            <person name="Sayaka M."/>
            <person name="Hattori M."/>
            <person name="Ohkuma M."/>
        </authorList>
    </citation>
    <scope>NUCLEOTIDE SEQUENCE [LARGE SCALE GENOMIC DNA]</scope>
    <source>
        <strain evidence="2">JCM 19239</strain>
    </source>
</reference>
<dbReference type="EMBL" id="BBMS01000001">
    <property type="protein sequence ID" value="GAL23773.1"/>
    <property type="molecule type" value="Genomic_DNA"/>
</dbReference>
<accession>A0ABQ0J4R8</accession>
<evidence type="ECO:0008006" key="3">
    <source>
        <dbReference type="Google" id="ProtNLM"/>
    </source>
</evidence>
<keyword evidence="2" id="KW-1185">Reference proteome</keyword>
<reference evidence="2" key="1">
    <citation type="submission" date="2014-09" db="EMBL/GenBank/DDBJ databases">
        <title>Vibrio variabilis JCM 19239. (C206) whole genome shotgun sequence.</title>
        <authorList>
            <person name="Sawabe T."/>
            <person name="Meirelles P."/>
            <person name="Nakanishi M."/>
            <person name="Sayaka M."/>
            <person name="Hattori M."/>
            <person name="Ohkuma M."/>
        </authorList>
    </citation>
    <scope>NUCLEOTIDE SEQUENCE [LARGE SCALE GENOMIC DNA]</scope>
    <source>
        <strain evidence="2">JCM 19239</strain>
    </source>
</reference>
<sequence>MADKLPVFFAGDLDYAGISIINSLQARFPNLRPFRPQYRALIALVKAGGGHSPEEADKTGQHQPNSITDIWLSDKLNDWKSCVAPSQTKKLIGNAVKHFRT</sequence>
<protein>
    <recommendedName>
        <fullName evidence="3">Wadjet protein JetD C-terminal domain-containing protein</fullName>
    </recommendedName>
</protein>
<gene>
    <name evidence="1" type="ORF">JCM19239_7727</name>
</gene>
<evidence type="ECO:0000313" key="1">
    <source>
        <dbReference type="EMBL" id="GAL23773.1"/>
    </source>
</evidence>
<dbReference type="Proteomes" id="UP000029223">
    <property type="component" value="Unassembled WGS sequence"/>
</dbReference>